<accession>A0A0C2J7V4</accession>
<organism evidence="2 3">
    <name type="scientific">Thelohanellus kitauei</name>
    <name type="common">Myxosporean</name>
    <dbReference type="NCBI Taxonomy" id="669202"/>
    <lineage>
        <taxon>Eukaryota</taxon>
        <taxon>Metazoa</taxon>
        <taxon>Cnidaria</taxon>
        <taxon>Myxozoa</taxon>
        <taxon>Myxosporea</taxon>
        <taxon>Bivalvulida</taxon>
        <taxon>Platysporina</taxon>
        <taxon>Myxobolidae</taxon>
        <taxon>Thelohanellus</taxon>
    </lineage>
</organism>
<gene>
    <name evidence="2" type="ORF">RF11_15595</name>
</gene>
<evidence type="ECO:0000256" key="1">
    <source>
        <dbReference type="SAM" id="SignalP"/>
    </source>
</evidence>
<reference evidence="2 3" key="1">
    <citation type="journal article" date="2014" name="Genome Biol. Evol.">
        <title>The genome of the myxosporean Thelohanellus kitauei shows adaptations to nutrient acquisition within its fish host.</title>
        <authorList>
            <person name="Yang Y."/>
            <person name="Xiong J."/>
            <person name="Zhou Z."/>
            <person name="Huo F."/>
            <person name="Miao W."/>
            <person name="Ran C."/>
            <person name="Liu Y."/>
            <person name="Zhang J."/>
            <person name="Feng J."/>
            <person name="Wang M."/>
            <person name="Wang M."/>
            <person name="Wang L."/>
            <person name="Yao B."/>
        </authorList>
    </citation>
    <scope>NUCLEOTIDE SEQUENCE [LARGE SCALE GENOMIC DNA]</scope>
    <source>
        <strain evidence="2">Wuqing</strain>
    </source>
</reference>
<keyword evidence="1" id="KW-0732">Signal</keyword>
<evidence type="ECO:0000313" key="3">
    <source>
        <dbReference type="Proteomes" id="UP000031668"/>
    </source>
</evidence>
<name>A0A0C2J7V4_THEKT</name>
<feature type="signal peptide" evidence="1">
    <location>
        <begin position="1"/>
        <end position="22"/>
    </location>
</feature>
<feature type="chain" id="PRO_5002151101" evidence="1">
    <location>
        <begin position="23"/>
        <end position="188"/>
    </location>
</feature>
<dbReference type="Proteomes" id="UP000031668">
    <property type="component" value="Unassembled WGS sequence"/>
</dbReference>
<protein>
    <submittedName>
        <fullName evidence="2">Uncharacterized protein</fullName>
    </submittedName>
</protein>
<evidence type="ECO:0000313" key="2">
    <source>
        <dbReference type="EMBL" id="KII73894.1"/>
    </source>
</evidence>
<proteinExistence type="predicted"/>
<comment type="caution">
    <text evidence="2">The sequence shown here is derived from an EMBL/GenBank/DDBJ whole genome shotgun (WGS) entry which is preliminary data.</text>
</comment>
<keyword evidence="3" id="KW-1185">Reference proteome</keyword>
<sequence length="188" mass="21836">MYAVFENLWAVLWSVLMLRCWPYDGPQVKTRLAMEDEIPEIYNTIHQDKCDKLEVIQNLHRPNYIFAVTKCSDGSGTEKGAIYKFNQSKKAFDLVELETSGGVSSLDKVIPTGDEMFCISYSKNISFLIDENLKIRRLEELVPNYEYYPHPDFSDSLIRFPKESKVRTASTYICRIEQNLTRPYSSVH</sequence>
<dbReference type="AlphaFoldDB" id="A0A0C2J7V4"/>
<dbReference type="EMBL" id="JWZT01000607">
    <property type="protein sequence ID" value="KII73894.1"/>
    <property type="molecule type" value="Genomic_DNA"/>
</dbReference>